<feature type="chain" id="PRO_5003094580" evidence="2">
    <location>
        <begin position="23"/>
        <end position="166"/>
    </location>
</feature>
<dbReference type="InterPro" id="IPR036249">
    <property type="entry name" value="Thioredoxin-like_sf"/>
</dbReference>
<dbReference type="PANTHER" id="PTHR42852:SF17">
    <property type="entry name" value="THIOREDOXIN-LIKE PROTEIN HI_1115"/>
    <property type="match status" value="1"/>
</dbReference>
<evidence type="ECO:0000259" key="3">
    <source>
        <dbReference type="PROSITE" id="PS51352"/>
    </source>
</evidence>
<dbReference type="Pfam" id="PF00578">
    <property type="entry name" value="AhpC-TSA"/>
    <property type="match status" value="1"/>
</dbReference>
<dbReference type="PROSITE" id="PS51352">
    <property type="entry name" value="THIOREDOXIN_2"/>
    <property type="match status" value="1"/>
</dbReference>
<reference evidence="4 5" key="2">
    <citation type="journal article" date="2011" name="J. Bacteriol.">
        <title>Genomes of three methylotrophs from a single niche uncover genetic and metabolic divergence of Methylophilaceae.</title>
        <authorList>
            <person name="Lapidus A."/>
            <person name="Clum A."/>
            <person name="Labutti K."/>
            <person name="Kaluzhnaya M.G."/>
            <person name="Lim S."/>
            <person name="Beck D.A."/>
            <person name="Glavina Del Rio T."/>
            <person name="Nolan M."/>
            <person name="Mavromatis K."/>
            <person name="Huntemann M."/>
            <person name="Lucas S."/>
            <person name="Lidstrom M.E."/>
            <person name="Ivanova N."/>
            <person name="Chistoserdova L."/>
        </authorList>
    </citation>
    <scope>NUCLEOTIDE SEQUENCE [LARGE SCALE GENOMIC DNA]</scope>
    <source>
        <strain evidence="4 5">301</strain>
    </source>
</reference>
<dbReference type="HOGENOM" id="CLU_042529_11_0_4"/>
<dbReference type="KEGG" id="meh:M301_0553"/>
<protein>
    <submittedName>
        <fullName evidence="4">Redoxin domain protein</fullName>
    </submittedName>
</protein>
<dbReference type="PROSITE" id="PS00194">
    <property type="entry name" value="THIOREDOXIN_1"/>
    <property type="match status" value="1"/>
</dbReference>
<proteinExistence type="predicted"/>
<feature type="signal peptide" evidence="2">
    <location>
        <begin position="1"/>
        <end position="22"/>
    </location>
</feature>
<dbReference type="EMBL" id="CP002056">
    <property type="protein sequence ID" value="ADI28937.1"/>
    <property type="molecule type" value="Genomic_DNA"/>
</dbReference>
<name>D7DMZ8_METV0</name>
<organism evidence="4 5">
    <name type="scientific">Methylotenera versatilis (strain 301)</name>
    <dbReference type="NCBI Taxonomy" id="666681"/>
    <lineage>
        <taxon>Bacteria</taxon>
        <taxon>Pseudomonadati</taxon>
        <taxon>Pseudomonadota</taxon>
        <taxon>Betaproteobacteria</taxon>
        <taxon>Nitrosomonadales</taxon>
        <taxon>Methylophilaceae</taxon>
        <taxon>Methylotenera</taxon>
    </lineage>
</organism>
<dbReference type="OrthoDB" id="9811352at2"/>
<evidence type="ECO:0000313" key="4">
    <source>
        <dbReference type="EMBL" id="ADI28937.1"/>
    </source>
</evidence>
<dbReference type="InterPro" id="IPR000866">
    <property type="entry name" value="AhpC/TSA"/>
</dbReference>
<dbReference type="SUPFAM" id="SSF52833">
    <property type="entry name" value="Thioredoxin-like"/>
    <property type="match status" value="1"/>
</dbReference>
<accession>D7DMZ8</accession>
<sequence length="166" mass="18697" precursor="true">MASMIRLLLLVFLAGIHTSAYAVEEGKLAPLLTAKLLDGKSFSTESVKGEVVIVNFWATWCPPCRQEMPAFESYYQKHKNQGLRIIAVSLDEPADLAKVREVMRDYTFDAALESESQHKGYGRIWRLPLTFVIDRKGVLRKDGWYGAAGIDLPLLDKIVTPLLEEK</sequence>
<dbReference type="AlphaFoldDB" id="D7DMZ8"/>
<dbReference type="RefSeq" id="WP_013147253.1">
    <property type="nucleotide sequence ID" value="NC_014207.1"/>
</dbReference>
<dbReference type="InterPro" id="IPR050553">
    <property type="entry name" value="Thioredoxin_ResA/DsbE_sf"/>
</dbReference>
<dbReference type="eggNOG" id="COG0526">
    <property type="taxonomic scope" value="Bacteria"/>
</dbReference>
<dbReference type="Proteomes" id="UP000000383">
    <property type="component" value="Chromosome"/>
</dbReference>
<feature type="domain" description="Thioredoxin" evidence="3">
    <location>
        <begin position="23"/>
        <end position="164"/>
    </location>
</feature>
<dbReference type="Gene3D" id="3.40.30.10">
    <property type="entry name" value="Glutaredoxin"/>
    <property type="match status" value="1"/>
</dbReference>
<evidence type="ECO:0000313" key="5">
    <source>
        <dbReference type="Proteomes" id="UP000000383"/>
    </source>
</evidence>
<dbReference type="PANTHER" id="PTHR42852">
    <property type="entry name" value="THIOL:DISULFIDE INTERCHANGE PROTEIN DSBE"/>
    <property type="match status" value="1"/>
</dbReference>
<dbReference type="InterPro" id="IPR017937">
    <property type="entry name" value="Thioredoxin_CS"/>
</dbReference>
<dbReference type="STRING" id="666681.M301_0553"/>
<gene>
    <name evidence="4" type="ordered locus">M301_0553</name>
</gene>
<keyword evidence="5" id="KW-1185">Reference proteome</keyword>
<dbReference type="GO" id="GO:0016209">
    <property type="term" value="F:antioxidant activity"/>
    <property type="evidence" value="ECO:0007669"/>
    <property type="project" value="InterPro"/>
</dbReference>
<reference evidence="5" key="1">
    <citation type="submission" date="2010-05" db="EMBL/GenBank/DDBJ databases">
        <title>Complete sequence of Methylotenera sp. 301.</title>
        <authorList>
            <person name="Lucas S."/>
            <person name="Copeland A."/>
            <person name="Lapidus A."/>
            <person name="Cheng J.-F."/>
            <person name="Bruce D."/>
            <person name="Goodwin L."/>
            <person name="Pitluck S."/>
            <person name="Clum A."/>
            <person name="Land M."/>
            <person name="Hauser L."/>
            <person name="Kyrpides N."/>
            <person name="Ivanova N."/>
            <person name="Chistoservova L."/>
            <person name="Kalyuzhnaya M."/>
            <person name="Woyke T."/>
        </authorList>
    </citation>
    <scope>NUCLEOTIDE SEQUENCE [LARGE SCALE GENOMIC DNA]</scope>
    <source>
        <strain evidence="5">301</strain>
    </source>
</reference>
<dbReference type="GO" id="GO:0015036">
    <property type="term" value="F:disulfide oxidoreductase activity"/>
    <property type="evidence" value="ECO:0007669"/>
    <property type="project" value="UniProtKB-ARBA"/>
</dbReference>
<keyword evidence="2" id="KW-0732">Signal</keyword>
<evidence type="ECO:0000256" key="1">
    <source>
        <dbReference type="ARBA" id="ARBA00023284"/>
    </source>
</evidence>
<dbReference type="InterPro" id="IPR013766">
    <property type="entry name" value="Thioredoxin_domain"/>
</dbReference>
<keyword evidence="1" id="KW-0676">Redox-active center</keyword>
<evidence type="ECO:0000256" key="2">
    <source>
        <dbReference type="SAM" id="SignalP"/>
    </source>
</evidence>
<dbReference type="CDD" id="cd02966">
    <property type="entry name" value="TlpA_like_family"/>
    <property type="match status" value="1"/>
</dbReference>